<dbReference type="Pfam" id="PF02597">
    <property type="entry name" value="ThiS"/>
    <property type="match status" value="1"/>
</dbReference>
<keyword evidence="3" id="KW-1185">Reference proteome</keyword>
<proteinExistence type="predicted"/>
<dbReference type="InterPro" id="IPR012675">
    <property type="entry name" value="Beta-grasp_dom_sf"/>
</dbReference>
<dbReference type="Proteomes" id="UP000198251">
    <property type="component" value="Chromosome I"/>
</dbReference>
<protein>
    <submittedName>
        <fullName evidence="2">Molybdopterin converting factor, small subunit</fullName>
    </submittedName>
</protein>
<dbReference type="CDD" id="cd17040">
    <property type="entry name" value="Ubl_MoaD_like"/>
    <property type="match status" value="1"/>
</dbReference>
<accession>A0A1C5GHV2</accession>
<dbReference type="Gene3D" id="3.10.20.30">
    <property type="match status" value="1"/>
</dbReference>
<dbReference type="InterPro" id="IPR016155">
    <property type="entry name" value="Mopterin_synth/thiamin_S_b"/>
</dbReference>
<sequence>MAAPTHAGRTWAAAPAPPAHTGPAEPEPTPAEPAAGAGAPLTVRYFAGARAAAGRSEETASGGRSLDELLVELTERHGERLAAVLKVASFLVDGVTCHDRRAPLPAGATIDVLPPFAGG</sequence>
<feature type="compositionally biased region" description="Pro residues" evidence="1">
    <location>
        <begin position="15"/>
        <end position="31"/>
    </location>
</feature>
<name>A0A1C5GHV2_MICEH</name>
<dbReference type="SUPFAM" id="SSF54285">
    <property type="entry name" value="MoaD/ThiS"/>
    <property type="match status" value="1"/>
</dbReference>
<evidence type="ECO:0000313" key="3">
    <source>
        <dbReference type="Proteomes" id="UP000198251"/>
    </source>
</evidence>
<dbReference type="AlphaFoldDB" id="A0A1C5GHV2"/>
<dbReference type="InterPro" id="IPR003749">
    <property type="entry name" value="ThiS/MoaD-like"/>
</dbReference>
<gene>
    <name evidence="2" type="ORF">GA0070610_5740</name>
</gene>
<organism evidence="2 3">
    <name type="scientific">Micromonospora echinofusca</name>
    <dbReference type="NCBI Taxonomy" id="47858"/>
    <lineage>
        <taxon>Bacteria</taxon>
        <taxon>Bacillati</taxon>
        <taxon>Actinomycetota</taxon>
        <taxon>Actinomycetes</taxon>
        <taxon>Micromonosporales</taxon>
        <taxon>Micromonosporaceae</taxon>
        <taxon>Micromonospora</taxon>
    </lineage>
</organism>
<dbReference type="EMBL" id="LT607733">
    <property type="protein sequence ID" value="SCG19370.1"/>
    <property type="molecule type" value="Genomic_DNA"/>
</dbReference>
<reference evidence="2 3" key="1">
    <citation type="submission" date="2016-06" db="EMBL/GenBank/DDBJ databases">
        <authorList>
            <person name="Kjaerup R.B."/>
            <person name="Dalgaard T.S."/>
            <person name="Juul-Madsen H.R."/>
        </authorList>
    </citation>
    <scope>NUCLEOTIDE SEQUENCE [LARGE SCALE GENOMIC DNA]</scope>
    <source>
        <strain evidence="2 3">DSM 43913</strain>
    </source>
</reference>
<feature type="region of interest" description="Disordered" evidence="1">
    <location>
        <begin position="1"/>
        <end position="38"/>
    </location>
</feature>
<evidence type="ECO:0000313" key="2">
    <source>
        <dbReference type="EMBL" id="SCG19370.1"/>
    </source>
</evidence>
<evidence type="ECO:0000256" key="1">
    <source>
        <dbReference type="SAM" id="MobiDB-lite"/>
    </source>
</evidence>